<protein>
    <recommendedName>
        <fullName evidence="12 13">Cardiolipin synthase</fullName>
        <shortName evidence="12">CL synthase</shortName>
        <ecNumber evidence="12 13">2.7.8.-</ecNumber>
    </recommendedName>
</protein>
<dbReference type="InterPro" id="IPR022924">
    <property type="entry name" value="Cardiolipin_synthase"/>
</dbReference>
<feature type="domain" description="PLD phosphodiesterase" evidence="14">
    <location>
        <begin position="213"/>
        <end position="240"/>
    </location>
</feature>
<dbReference type="NCBIfam" id="TIGR04265">
    <property type="entry name" value="bac_cardiolipin"/>
    <property type="match status" value="1"/>
</dbReference>
<accession>A0A6M1PRX1</accession>
<dbReference type="PROSITE" id="PS50035">
    <property type="entry name" value="PLD"/>
    <property type="match status" value="2"/>
</dbReference>
<evidence type="ECO:0000313" key="16">
    <source>
        <dbReference type="Proteomes" id="UP000480151"/>
    </source>
</evidence>
<keyword evidence="2 12" id="KW-1003">Cell membrane</keyword>
<dbReference type="Pfam" id="PF13091">
    <property type="entry name" value="PLDc_2"/>
    <property type="match status" value="2"/>
</dbReference>
<keyword evidence="16" id="KW-1185">Reference proteome</keyword>
<organism evidence="15 16">
    <name type="scientific">Paenibacillus apii</name>
    <dbReference type="NCBI Taxonomy" id="1850370"/>
    <lineage>
        <taxon>Bacteria</taxon>
        <taxon>Bacillati</taxon>
        <taxon>Bacillota</taxon>
        <taxon>Bacilli</taxon>
        <taxon>Bacillales</taxon>
        <taxon>Paenibacillaceae</taxon>
        <taxon>Paenibacillus</taxon>
    </lineage>
</organism>
<dbReference type="GO" id="GO:0032049">
    <property type="term" value="P:cardiolipin biosynthetic process"/>
    <property type="evidence" value="ECO:0007669"/>
    <property type="project" value="UniProtKB-UniRule"/>
</dbReference>
<feature type="active site" evidence="12">
    <location>
        <position position="394"/>
    </location>
</feature>
<keyword evidence="9 12" id="KW-0472">Membrane</keyword>
<feature type="active site" evidence="12">
    <location>
        <position position="218"/>
    </location>
</feature>
<gene>
    <name evidence="15" type="primary">cls</name>
    <name evidence="15" type="ORF">G5B47_20755</name>
</gene>
<dbReference type="FunFam" id="3.30.870.10:FF:000014">
    <property type="entry name" value="Cardiolipin synthase"/>
    <property type="match status" value="1"/>
</dbReference>
<evidence type="ECO:0000313" key="15">
    <source>
        <dbReference type="EMBL" id="NGM84835.1"/>
    </source>
</evidence>
<evidence type="ECO:0000256" key="12">
    <source>
        <dbReference type="HAMAP-Rule" id="MF_01916"/>
    </source>
</evidence>
<dbReference type="InterPro" id="IPR025202">
    <property type="entry name" value="PLD-like_dom"/>
</dbReference>
<dbReference type="GO" id="GO:0005886">
    <property type="term" value="C:plasma membrane"/>
    <property type="evidence" value="ECO:0007669"/>
    <property type="project" value="UniProtKB-SubCell"/>
</dbReference>
<sequence length="476" mass="53949">MKIFAALLCLFIVQIIGILLLEYRRPQRAVAWLVLLFCCPPLGLLIYWFMGREYRLSQKLKTWEAETRRRLHRHAEERSLAVTRAEDTGNPELTGRSELLRLLSGLTESPVTGRNATRILVNADETYDSMLEAMEAASEHIHLEVYIYQDDEIGEEFQDVMIRKARQGVKVRLLLDGLGCRKLSRRFMRLLSTVGVEVHRFLPPLASLPAGRFNYRNHRKILVVDGLAGFTGGINIGDEYLGKDPKMGFWRDTHLKLEGDAVYFIQHIFLKDWQLASGERLSHPRLFPIHACEGKEAVQIIGSGPGAAIDASEAMIFGALSAAEKRIWIETPYFIPDPAILRALKTAVLRGADVRIIIPDKPDHPFVYNASLSYMDDLLDAGVKFYRYRKGFMHAKVWIADGLLASVGSVNLDMRSFYSNFELSAVLLHPKRIEELAGQFQRDLEESEAMDMAGFGKRGKAARAKEEFCRLLSPLL</sequence>
<name>A0A6M1PRX1_9BACL</name>
<keyword evidence="6" id="KW-0677">Repeat</keyword>
<evidence type="ECO:0000256" key="5">
    <source>
        <dbReference type="ARBA" id="ARBA00022692"/>
    </source>
</evidence>
<keyword evidence="8 12" id="KW-0443">Lipid metabolism</keyword>
<evidence type="ECO:0000256" key="4">
    <source>
        <dbReference type="ARBA" id="ARBA00022679"/>
    </source>
</evidence>
<dbReference type="Gene3D" id="3.30.870.10">
    <property type="entry name" value="Endonuclease Chain A"/>
    <property type="match status" value="2"/>
</dbReference>
<dbReference type="SUPFAM" id="SSF56024">
    <property type="entry name" value="Phospholipase D/nuclease"/>
    <property type="match status" value="2"/>
</dbReference>
<evidence type="ECO:0000256" key="6">
    <source>
        <dbReference type="ARBA" id="ARBA00022737"/>
    </source>
</evidence>
<proteinExistence type="inferred from homology"/>
<evidence type="ECO:0000256" key="8">
    <source>
        <dbReference type="ARBA" id="ARBA00023098"/>
    </source>
</evidence>
<keyword evidence="5 12" id="KW-0812">Transmembrane</keyword>
<evidence type="ECO:0000256" key="1">
    <source>
        <dbReference type="ARBA" id="ARBA00004651"/>
    </source>
</evidence>
<comment type="function">
    <text evidence="12">Catalyzes the reversible phosphatidyl group transfer from one phosphatidylglycerol molecule to another to form cardiolipin (CL) (diphosphatidylglycerol) and glycerol.</text>
</comment>
<evidence type="ECO:0000256" key="13">
    <source>
        <dbReference type="NCBIfam" id="TIGR04265"/>
    </source>
</evidence>
<dbReference type="HAMAP" id="MF_01916">
    <property type="entry name" value="Cardiolipin_synth_Cls"/>
    <property type="match status" value="1"/>
</dbReference>
<dbReference type="PANTHER" id="PTHR21248">
    <property type="entry name" value="CARDIOLIPIN SYNTHASE"/>
    <property type="match status" value="1"/>
</dbReference>
<keyword evidence="3 12" id="KW-0444">Lipid biosynthesis</keyword>
<dbReference type="EMBL" id="JAAKGU010000012">
    <property type="protein sequence ID" value="NGM84835.1"/>
    <property type="molecule type" value="Genomic_DNA"/>
</dbReference>
<dbReference type="InterPro" id="IPR027379">
    <property type="entry name" value="CLS_N"/>
</dbReference>
<comment type="subcellular location">
    <subcellularLocation>
        <location evidence="1 12">Cell membrane</location>
        <topology evidence="1 12">Multi-pass membrane protein</topology>
    </subcellularLocation>
</comment>
<keyword evidence="11 12" id="KW-1208">Phospholipid metabolism</keyword>
<dbReference type="PANTHER" id="PTHR21248:SF20">
    <property type="entry name" value="CARDIOLIPIN SYNTHASE YWIE-RELATED"/>
    <property type="match status" value="1"/>
</dbReference>
<keyword evidence="4 12" id="KW-0808">Transferase</keyword>
<dbReference type="Pfam" id="PF13396">
    <property type="entry name" value="PLDc_N"/>
    <property type="match status" value="1"/>
</dbReference>
<feature type="active site" evidence="12">
    <location>
        <position position="401"/>
    </location>
</feature>
<dbReference type="GO" id="GO:0008808">
    <property type="term" value="F:cardiolipin synthase activity"/>
    <property type="evidence" value="ECO:0007669"/>
    <property type="project" value="UniProtKB-UniRule"/>
</dbReference>
<evidence type="ECO:0000256" key="7">
    <source>
        <dbReference type="ARBA" id="ARBA00022989"/>
    </source>
</evidence>
<dbReference type="CDD" id="cd09112">
    <property type="entry name" value="PLDc_CLS_2"/>
    <property type="match status" value="1"/>
</dbReference>
<feature type="active site" evidence="12">
    <location>
        <position position="396"/>
    </location>
</feature>
<keyword evidence="10 12" id="KW-0594">Phospholipid biosynthesis</keyword>
<keyword evidence="7 12" id="KW-1133">Transmembrane helix</keyword>
<reference evidence="15 16" key="1">
    <citation type="submission" date="2020-02" db="EMBL/GenBank/DDBJ databases">
        <authorList>
            <person name="Gao J."/>
            <person name="Sun J."/>
        </authorList>
    </citation>
    <scope>NUCLEOTIDE SEQUENCE [LARGE SCALE GENOMIC DNA]</scope>
    <source>
        <strain evidence="15 16">7124</strain>
    </source>
</reference>
<evidence type="ECO:0000256" key="11">
    <source>
        <dbReference type="ARBA" id="ARBA00023264"/>
    </source>
</evidence>
<dbReference type="InterPro" id="IPR001736">
    <property type="entry name" value="PLipase_D/transphosphatidylase"/>
</dbReference>
<evidence type="ECO:0000256" key="10">
    <source>
        <dbReference type="ARBA" id="ARBA00023209"/>
    </source>
</evidence>
<dbReference type="InterPro" id="IPR030874">
    <property type="entry name" value="Cardiolipin_synth_Firmi"/>
</dbReference>
<dbReference type="SMART" id="SM00155">
    <property type="entry name" value="PLDc"/>
    <property type="match status" value="2"/>
</dbReference>
<feature type="active site" evidence="12">
    <location>
        <position position="220"/>
    </location>
</feature>
<feature type="transmembrane region" description="Helical" evidence="12">
    <location>
        <begin position="30"/>
        <end position="50"/>
    </location>
</feature>
<comment type="caution">
    <text evidence="12">Lacks conserved residue(s) required for the propagation of feature annotation.</text>
</comment>
<evidence type="ECO:0000256" key="9">
    <source>
        <dbReference type="ARBA" id="ARBA00023136"/>
    </source>
</evidence>
<comment type="catalytic activity">
    <reaction evidence="12">
        <text>2 a 1,2-diacyl-sn-glycero-3-phospho-(1'-sn-glycerol) = a cardiolipin + glycerol</text>
        <dbReference type="Rhea" id="RHEA:31451"/>
        <dbReference type="ChEBI" id="CHEBI:17754"/>
        <dbReference type="ChEBI" id="CHEBI:62237"/>
        <dbReference type="ChEBI" id="CHEBI:64716"/>
    </reaction>
</comment>
<feature type="domain" description="PLD phosphodiesterase" evidence="14">
    <location>
        <begin position="389"/>
        <end position="416"/>
    </location>
</feature>
<dbReference type="CDD" id="cd09110">
    <property type="entry name" value="PLDc_CLS_1"/>
    <property type="match status" value="1"/>
</dbReference>
<comment type="caution">
    <text evidence="15">The sequence shown here is derived from an EMBL/GenBank/DDBJ whole genome shotgun (WGS) entry which is preliminary data.</text>
</comment>
<evidence type="ECO:0000256" key="3">
    <source>
        <dbReference type="ARBA" id="ARBA00022516"/>
    </source>
</evidence>
<dbReference type="EC" id="2.7.8.-" evidence="12 13"/>
<dbReference type="Proteomes" id="UP000480151">
    <property type="component" value="Unassembled WGS sequence"/>
</dbReference>
<dbReference type="AlphaFoldDB" id="A0A6M1PRX1"/>
<feature type="active site" evidence="12">
    <location>
        <position position="225"/>
    </location>
</feature>
<dbReference type="RefSeq" id="WP_165102269.1">
    <property type="nucleotide sequence ID" value="NZ_JAAKGU010000012.1"/>
</dbReference>
<evidence type="ECO:0000259" key="14">
    <source>
        <dbReference type="PROSITE" id="PS50035"/>
    </source>
</evidence>
<comment type="similarity">
    <text evidence="12">Belongs to the phospholipase D family. Cardiolipin synthase subfamily.</text>
</comment>
<evidence type="ECO:0000256" key="2">
    <source>
        <dbReference type="ARBA" id="ARBA00022475"/>
    </source>
</evidence>